<evidence type="ECO:0000313" key="5">
    <source>
        <dbReference type="Proteomes" id="UP000752814"/>
    </source>
</evidence>
<dbReference type="PANTHER" id="PTHR37477:SF1">
    <property type="entry name" value="COBALT-PRECORRIN-5A HYDROLASE"/>
    <property type="match status" value="1"/>
</dbReference>
<dbReference type="GO" id="GO:0009236">
    <property type="term" value="P:cobalamin biosynthetic process"/>
    <property type="evidence" value="ECO:0007669"/>
    <property type="project" value="InterPro"/>
</dbReference>
<sequence length="347" mass="36884">MKIKLIGFSSAGCSLVNKISEGLSSKGNECEAYGKCTFVSECSVIPVTQTLHAWTEVAFQDSDAIIFVGAVGIAVRAVAPFVKTKVADPAIVVLDERGSYSIPLLSGHIGGANTLAKIIAEMIGAEAVITTATDINGKFSVDSFAEERGMYISSMACAKDISAYILEKGNVGFKSDFPVYGQLMNGLVSADDGDIGIHITSNDAKGPFCKTLNLIPKTIIIGLGCRKDTPAENIEKLVIKVLKSNELSIHSVKSAASIDLKMNEPGILNFCKKYGLEPEFFSKEELECVEGDFSESPFVKSITGVGNVCERAALKASADGKLIQKKVAENGVTVALVSEPYIVHLDK</sequence>
<evidence type="ECO:0008006" key="6">
    <source>
        <dbReference type="Google" id="ProtNLM"/>
    </source>
</evidence>
<feature type="domain" description="Cobalamin biosynthesis central region" evidence="3">
    <location>
        <begin position="140"/>
        <end position="216"/>
    </location>
</feature>
<accession>A0A8J8PD31</accession>
<reference evidence="4" key="1">
    <citation type="submission" date="2016-03" db="EMBL/GenBank/DDBJ databases">
        <authorList>
            <person name="Borrel G."/>
            <person name="Mccann A."/>
            <person name="O'Toole P.W."/>
        </authorList>
    </citation>
    <scope>NUCLEOTIDE SEQUENCE</scope>
    <source>
        <strain evidence="4">183</strain>
    </source>
</reference>
<organism evidence="4 5">
    <name type="scientific">Candidatus Methanomassiliicoccus intestinalis</name>
    <dbReference type="NCBI Taxonomy" id="1406512"/>
    <lineage>
        <taxon>Archaea</taxon>
        <taxon>Methanobacteriati</taxon>
        <taxon>Thermoplasmatota</taxon>
        <taxon>Thermoplasmata</taxon>
        <taxon>Methanomassiliicoccales</taxon>
        <taxon>Methanomassiliicoccaceae</taxon>
        <taxon>Methanomassiliicoccus</taxon>
    </lineage>
</organism>
<dbReference type="Pfam" id="PF11761">
    <property type="entry name" value="CbiG_mid"/>
    <property type="match status" value="1"/>
</dbReference>
<dbReference type="SUPFAM" id="SSF159672">
    <property type="entry name" value="CbiG N-terminal domain-like"/>
    <property type="match status" value="1"/>
</dbReference>
<feature type="domain" description="CobE/GbiG C-terminal" evidence="1">
    <location>
        <begin position="219"/>
        <end position="336"/>
    </location>
</feature>
<dbReference type="Pfam" id="PF01890">
    <property type="entry name" value="CbiG_C"/>
    <property type="match status" value="1"/>
</dbReference>
<dbReference type="SUPFAM" id="SSF159664">
    <property type="entry name" value="CobE/GbiG C-terminal domain-like"/>
    <property type="match status" value="1"/>
</dbReference>
<dbReference type="Proteomes" id="UP000752814">
    <property type="component" value="Unassembled WGS sequence"/>
</dbReference>
<dbReference type="InterPro" id="IPR002750">
    <property type="entry name" value="CobE/GbiG_C"/>
</dbReference>
<evidence type="ECO:0000259" key="1">
    <source>
        <dbReference type="Pfam" id="PF01890"/>
    </source>
</evidence>
<dbReference type="RefSeq" id="WP_400195459.1">
    <property type="nucleotide sequence ID" value="NZ_CAYAYE010000017.1"/>
</dbReference>
<dbReference type="InterPro" id="IPR021745">
    <property type="entry name" value="CbiG_mid"/>
</dbReference>
<evidence type="ECO:0000259" key="3">
    <source>
        <dbReference type="Pfam" id="PF11761"/>
    </source>
</evidence>
<comment type="caution">
    <text evidence="4">The sequence shown here is derived from an EMBL/GenBank/DDBJ whole genome shotgun (WGS) entry which is preliminary data.</text>
</comment>
<dbReference type="Gene3D" id="3.40.50.11220">
    <property type="match status" value="1"/>
</dbReference>
<dbReference type="PANTHER" id="PTHR37477">
    <property type="entry name" value="COBALT-PRECORRIN-5A HYDROLASE"/>
    <property type="match status" value="1"/>
</dbReference>
<gene>
    <name evidence="4" type="ORF">A3207_03755</name>
</gene>
<dbReference type="InterPro" id="IPR052553">
    <property type="entry name" value="CbiG_hydrolase"/>
</dbReference>
<dbReference type="EMBL" id="LVVT01000022">
    <property type="protein sequence ID" value="TQS81527.1"/>
    <property type="molecule type" value="Genomic_DNA"/>
</dbReference>
<dbReference type="Pfam" id="PF11760">
    <property type="entry name" value="CbiG_N"/>
    <property type="match status" value="1"/>
</dbReference>
<dbReference type="InterPro" id="IPR021744">
    <property type="entry name" value="CbiG_N"/>
</dbReference>
<dbReference type="AlphaFoldDB" id="A0A8J8PD31"/>
<dbReference type="Gene3D" id="3.30.420.180">
    <property type="entry name" value="CobE/GbiG C-terminal domain"/>
    <property type="match status" value="1"/>
</dbReference>
<protein>
    <recommendedName>
        <fullName evidence="6">Cobalamin biosynthesis protein CbiG</fullName>
    </recommendedName>
</protein>
<proteinExistence type="predicted"/>
<name>A0A8J8PD31_9ARCH</name>
<dbReference type="InterPro" id="IPR036518">
    <property type="entry name" value="CobE/GbiG_C_sf"/>
</dbReference>
<evidence type="ECO:0000259" key="2">
    <source>
        <dbReference type="Pfam" id="PF11760"/>
    </source>
</evidence>
<evidence type="ECO:0000313" key="4">
    <source>
        <dbReference type="EMBL" id="TQS81527.1"/>
    </source>
</evidence>
<dbReference type="InterPro" id="IPR038029">
    <property type="entry name" value="GbiG_N_sf"/>
</dbReference>
<feature type="domain" description="Cobalamin synthesis G N-terminal" evidence="2">
    <location>
        <begin position="55"/>
        <end position="134"/>
    </location>
</feature>